<accession>A0ABM8VIM7</accession>
<dbReference type="EMBL" id="CAJVCE010000008">
    <property type="protein sequence ID" value="CAG7644333.1"/>
    <property type="molecule type" value="Genomic_DNA"/>
</dbReference>
<sequence>MEKPVITMKWNDNVSFQLRQYHDFEWLRPFGNVFCVFDQQDSGNIGFGVERNGRKAFIKYAGAQTAHYSGEPADAVVRLKQAVPLYERLRHEHLVRLTDHFATEQGYAAVFEWFDGECLHAHWSFPPPAKHTHPDSPFYRYRQLTVERRLASLQAIFSFHAHVESQDMVAVDFYDGSILYDFTTHITRICDIDFYQPKPFVNSMGQLWGSSRFMSPEEFGLGAAIDARTNVFTMGATAFALVGGERDRSLAKWEAGSQLYEVAARAVQSNKNDRYATVAEFCSAWTDAAKV</sequence>
<keyword evidence="3" id="KW-1185">Reference proteome</keyword>
<gene>
    <name evidence="2" type="ORF">PAECIP111802_03232</name>
</gene>
<dbReference type="RefSeq" id="WP_218099548.1">
    <property type="nucleotide sequence ID" value="NZ_CAJVCE010000008.1"/>
</dbReference>
<comment type="caution">
    <text evidence="2">The sequence shown here is derived from an EMBL/GenBank/DDBJ whole genome shotgun (WGS) entry which is preliminary data.</text>
</comment>
<name>A0ABM8VIM7_9BACL</name>
<proteinExistence type="predicted"/>
<reference evidence="2 3" key="1">
    <citation type="submission" date="2021-06" db="EMBL/GenBank/DDBJ databases">
        <authorList>
            <person name="Criscuolo A."/>
        </authorList>
    </citation>
    <scope>NUCLEOTIDE SEQUENCE [LARGE SCALE GENOMIC DNA]</scope>
    <source>
        <strain evidence="3">CIP 111802</strain>
    </source>
</reference>
<dbReference type="InterPro" id="IPR000719">
    <property type="entry name" value="Prot_kinase_dom"/>
</dbReference>
<dbReference type="PROSITE" id="PS50011">
    <property type="entry name" value="PROTEIN_KINASE_DOM"/>
    <property type="match status" value="1"/>
</dbReference>
<feature type="domain" description="Protein kinase" evidence="1">
    <location>
        <begin position="19"/>
        <end position="291"/>
    </location>
</feature>
<protein>
    <recommendedName>
        <fullName evidence="1">Protein kinase domain-containing protein</fullName>
    </recommendedName>
</protein>
<evidence type="ECO:0000313" key="2">
    <source>
        <dbReference type="EMBL" id="CAG7644333.1"/>
    </source>
</evidence>
<evidence type="ECO:0000259" key="1">
    <source>
        <dbReference type="PROSITE" id="PS50011"/>
    </source>
</evidence>
<evidence type="ECO:0000313" key="3">
    <source>
        <dbReference type="Proteomes" id="UP000730618"/>
    </source>
</evidence>
<organism evidence="2 3">
    <name type="scientific">Paenibacillus allorhizosphaerae</name>
    <dbReference type="NCBI Taxonomy" id="2849866"/>
    <lineage>
        <taxon>Bacteria</taxon>
        <taxon>Bacillati</taxon>
        <taxon>Bacillota</taxon>
        <taxon>Bacilli</taxon>
        <taxon>Bacillales</taxon>
        <taxon>Paenibacillaceae</taxon>
        <taxon>Paenibacillus</taxon>
    </lineage>
</organism>
<dbReference type="Proteomes" id="UP000730618">
    <property type="component" value="Unassembled WGS sequence"/>
</dbReference>